<feature type="transmembrane region" description="Helical" evidence="15">
    <location>
        <begin position="425"/>
        <end position="449"/>
    </location>
</feature>
<dbReference type="OrthoDB" id="9796178at2"/>
<dbReference type="PANTHER" id="PTHR33843:SF4">
    <property type="entry name" value="ASCORBATE-SPECIFIC PTS SYSTEM EIIC COMPONENT"/>
    <property type="match status" value="1"/>
</dbReference>
<feature type="domain" description="PTS EIIB type-2" evidence="16">
    <location>
        <begin position="512"/>
        <end position="605"/>
    </location>
</feature>
<keyword evidence="10 15" id="KW-0472">Membrane</keyword>
<dbReference type="Proteomes" id="UP000297396">
    <property type="component" value="Unassembled WGS sequence"/>
</dbReference>
<keyword evidence="6" id="KW-0808">Transferase</keyword>
<dbReference type="Gene3D" id="3.40.50.2300">
    <property type="match status" value="1"/>
</dbReference>
<dbReference type="InterPro" id="IPR004703">
    <property type="entry name" value="PTS_sugar-sp_permease"/>
</dbReference>
<dbReference type="AlphaFoldDB" id="A0A4Y9K0P4"/>
<evidence type="ECO:0000256" key="14">
    <source>
        <dbReference type="ARBA" id="ARBA00042859"/>
    </source>
</evidence>
<dbReference type="GO" id="GO:0008982">
    <property type="term" value="F:protein-N(PI)-phosphohistidine-sugar phosphotransferase activity"/>
    <property type="evidence" value="ECO:0007669"/>
    <property type="project" value="InterPro"/>
</dbReference>
<reference evidence="17 18" key="1">
    <citation type="submission" date="2019-03" db="EMBL/GenBank/DDBJ databases">
        <title>Diversity of the mouse oral microbiome.</title>
        <authorList>
            <person name="Joseph S."/>
            <person name="Aduse-Opoku J."/>
            <person name="Curtis M."/>
            <person name="Wade W."/>
            <person name="Hashim A."/>
        </authorList>
    </citation>
    <scope>NUCLEOTIDE SEQUENCE [LARGE SCALE GENOMIC DNA]</scope>
    <source>
        <strain evidence="17 18">WT12</strain>
    </source>
</reference>
<evidence type="ECO:0000313" key="18">
    <source>
        <dbReference type="Proteomes" id="UP000297396"/>
    </source>
</evidence>
<dbReference type="InterPro" id="IPR017180">
    <property type="entry name" value="PTS_IIBC_sugar_specific"/>
</dbReference>
<keyword evidence="4" id="KW-1003">Cell membrane</keyword>
<comment type="similarity">
    <text evidence="12">Belongs to the UlaA family.</text>
</comment>
<dbReference type="NCBIfam" id="NF007094">
    <property type="entry name" value="PRK09548.1"/>
    <property type="match status" value="1"/>
</dbReference>
<name>A0A4Y9K0P4_9PAST</name>
<evidence type="ECO:0000256" key="2">
    <source>
        <dbReference type="ARBA" id="ARBA00011738"/>
    </source>
</evidence>
<evidence type="ECO:0000256" key="13">
    <source>
        <dbReference type="ARBA" id="ARBA00039702"/>
    </source>
</evidence>
<feature type="transmembrane region" description="Helical" evidence="15">
    <location>
        <begin position="305"/>
        <end position="321"/>
    </location>
</feature>
<organism evidence="17 18">
    <name type="scientific">Muribacter muris</name>
    <dbReference type="NCBI Taxonomy" id="67855"/>
    <lineage>
        <taxon>Bacteria</taxon>
        <taxon>Pseudomonadati</taxon>
        <taxon>Pseudomonadota</taxon>
        <taxon>Gammaproteobacteria</taxon>
        <taxon>Pasteurellales</taxon>
        <taxon>Pasteurellaceae</taxon>
        <taxon>Muribacter</taxon>
    </lineage>
</organism>
<comment type="subunit">
    <text evidence="2">Homodimer.</text>
</comment>
<protein>
    <recommendedName>
        <fullName evidence="13">Ascorbate-specific PTS system EIIC component</fullName>
    </recommendedName>
    <alternativeName>
        <fullName evidence="14">Ascorbate-specific permease IIC component UlaA</fullName>
    </alternativeName>
</protein>
<proteinExistence type="inferred from homology"/>
<keyword evidence="9 15" id="KW-1133">Transmembrane helix</keyword>
<gene>
    <name evidence="17" type="ORF">E4T80_06055</name>
</gene>
<dbReference type="PIRSF" id="PIRSF037343">
    <property type="entry name" value="PTSIIBC_sugar_prd"/>
    <property type="match status" value="1"/>
</dbReference>
<evidence type="ECO:0000256" key="5">
    <source>
        <dbReference type="ARBA" id="ARBA00022597"/>
    </source>
</evidence>
<evidence type="ECO:0000259" key="16">
    <source>
        <dbReference type="PROSITE" id="PS51099"/>
    </source>
</evidence>
<evidence type="ECO:0000256" key="11">
    <source>
        <dbReference type="ARBA" id="ARBA00037387"/>
    </source>
</evidence>
<evidence type="ECO:0000313" key="17">
    <source>
        <dbReference type="EMBL" id="TFV10275.1"/>
    </source>
</evidence>
<keyword evidence="7" id="KW-0598">Phosphotransferase system</keyword>
<dbReference type="InterPro" id="IPR013011">
    <property type="entry name" value="PTS_EIIB_2"/>
</dbReference>
<accession>A0A4Y9K0P4</accession>
<feature type="transmembrane region" description="Helical" evidence="15">
    <location>
        <begin position="233"/>
        <end position="253"/>
    </location>
</feature>
<comment type="function">
    <text evidence="11">The phosphoenolpyruvate-dependent sugar phosphotransferase system (sugar PTS), a major carbohydrate active transport system, catalyzes the phosphorylation of incoming sugar substrates concomitantly with their translocation across the cell membrane. The enzyme II UlaABC PTS system is involved in ascorbate transport.</text>
</comment>
<dbReference type="InterPro" id="IPR003501">
    <property type="entry name" value="PTS_EIIB_2/3"/>
</dbReference>
<comment type="subcellular location">
    <subcellularLocation>
        <location evidence="1">Cell membrane</location>
        <topology evidence="1">Multi-pass membrane protein</topology>
    </subcellularLocation>
</comment>
<evidence type="ECO:0000256" key="7">
    <source>
        <dbReference type="ARBA" id="ARBA00022683"/>
    </source>
</evidence>
<evidence type="ECO:0000256" key="12">
    <source>
        <dbReference type="ARBA" id="ARBA00038218"/>
    </source>
</evidence>
<evidence type="ECO:0000256" key="6">
    <source>
        <dbReference type="ARBA" id="ARBA00022679"/>
    </source>
</evidence>
<evidence type="ECO:0000256" key="1">
    <source>
        <dbReference type="ARBA" id="ARBA00004651"/>
    </source>
</evidence>
<dbReference type="NCBIfam" id="NF006919">
    <property type="entry name" value="PRK09410.1-1"/>
    <property type="match status" value="1"/>
</dbReference>
<comment type="caution">
    <text evidence="17">The sequence shown here is derived from an EMBL/GenBank/DDBJ whole genome shotgun (WGS) entry which is preliminary data.</text>
</comment>
<dbReference type="SUPFAM" id="SSF52794">
    <property type="entry name" value="PTS system IIB component-like"/>
    <property type="match status" value="1"/>
</dbReference>
<evidence type="ECO:0000256" key="15">
    <source>
        <dbReference type="SAM" id="Phobius"/>
    </source>
</evidence>
<dbReference type="InterPro" id="IPR036095">
    <property type="entry name" value="PTS_EIIB-like_sf"/>
</dbReference>
<keyword evidence="8 15" id="KW-0812">Transmembrane</keyword>
<feature type="transmembrane region" description="Helical" evidence="15">
    <location>
        <begin position="101"/>
        <end position="121"/>
    </location>
</feature>
<dbReference type="PANTHER" id="PTHR33843">
    <property type="entry name" value="ASCORBATE-SPECIFIC PTS SYSTEM EIIC COMPONENT"/>
    <property type="match status" value="1"/>
</dbReference>
<evidence type="ECO:0000256" key="9">
    <source>
        <dbReference type="ARBA" id="ARBA00022989"/>
    </source>
</evidence>
<evidence type="ECO:0000256" key="4">
    <source>
        <dbReference type="ARBA" id="ARBA00022475"/>
    </source>
</evidence>
<dbReference type="PROSITE" id="PS51099">
    <property type="entry name" value="PTS_EIIB_TYPE_2"/>
    <property type="match status" value="1"/>
</dbReference>
<dbReference type="EMBL" id="SPPA01000011">
    <property type="protein sequence ID" value="TFV10275.1"/>
    <property type="molecule type" value="Genomic_DNA"/>
</dbReference>
<evidence type="ECO:0000256" key="8">
    <source>
        <dbReference type="ARBA" id="ARBA00022692"/>
    </source>
</evidence>
<feature type="transmembrane region" description="Helical" evidence="15">
    <location>
        <begin position="46"/>
        <end position="63"/>
    </location>
</feature>
<keyword evidence="3" id="KW-0813">Transport</keyword>
<dbReference type="CDD" id="cd05563">
    <property type="entry name" value="PTS_IIB_ascorbate"/>
    <property type="match status" value="1"/>
</dbReference>
<dbReference type="RefSeq" id="WP_135056092.1">
    <property type="nucleotide sequence ID" value="NZ_JADGLC010000011.1"/>
</dbReference>
<feature type="transmembrane region" description="Helical" evidence="15">
    <location>
        <begin position="15"/>
        <end position="34"/>
    </location>
</feature>
<dbReference type="GO" id="GO:0005886">
    <property type="term" value="C:plasma membrane"/>
    <property type="evidence" value="ECO:0007669"/>
    <property type="project" value="UniProtKB-SubCell"/>
</dbReference>
<dbReference type="Pfam" id="PF03611">
    <property type="entry name" value="EIIC-GAT"/>
    <property type="match status" value="1"/>
</dbReference>
<dbReference type="Pfam" id="PF02302">
    <property type="entry name" value="PTS_IIB"/>
    <property type="match status" value="1"/>
</dbReference>
<sequence>MEMLLELFIGFRDQVLNKAPLLLGIVACIGYILLKKDATTVIKGTIKTIVGFMLVSVGAGELVKGFKPIIEKLSEYHGLTGAVIDPYTSMQATIQTMGDNYAWVGYAVLLALALNILLVVFRRFTGIRTIMLTGHIMFQQAGLVAVFYMIIDASMMETIIYTAVIMALYWGISSNIMYKPTQSVTGGAGFSIGHQQQIASWIAVKLAPKLGNKEDSVDHMKLPKWLHIFHDSISATVLVMTVFFGIILLSFGLDNLQTMAGKTHWAIYIFETGLKFAVAIQVIVIGVRMFVAELSEAFKGISERVIPNAVLAIDCAAIYAFSPNAMVFGFMWGAIGQFVAVGVLLFAGAPVLIIPGFIPMFFSNATIGVFANHFGGWKAVMKICFVMGIIEVLGSAWVIQLLSSQGTTFNGWMGMADWALFFPPVLQGIVSIPFFFFVILALAVVYMAFASRKLRADEAAAAAAGKTLEQMDGYGVESEPEPVAKNEPKATACCGATAQSEASSTTGEVKPIRILAVCGSGQGSSMMMKMKIKGYLDKRGIPNVMDSCAVTDYKGKLDSVDIIVSSRHLADEIQVGEGKYVLGVQNMLNPNSFGDELVALIDQFQAKS</sequence>
<feature type="transmembrane region" description="Helical" evidence="15">
    <location>
        <begin position="142"/>
        <end position="172"/>
    </location>
</feature>
<dbReference type="GO" id="GO:0009401">
    <property type="term" value="P:phosphoenolpyruvate-dependent sugar phosphotransferase system"/>
    <property type="evidence" value="ECO:0007669"/>
    <property type="project" value="UniProtKB-KW"/>
</dbReference>
<dbReference type="InterPro" id="IPR051562">
    <property type="entry name" value="Ascorbate-PTS_EIIC"/>
</dbReference>
<keyword evidence="5" id="KW-0762">Sugar transport</keyword>
<evidence type="ECO:0000256" key="3">
    <source>
        <dbReference type="ARBA" id="ARBA00022448"/>
    </source>
</evidence>
<evidence type="ECO:0000256" key="10">
    <source>
        <dbReference type="ARBA" id="ARBA00023136"/>
    </source>
</evidence>
<feature type="transmembrane region" description="Helical" evidence="15">
    <location>
        <begin position="383"/>
        <end position="405"/>
    </location>
</feature>
<feature type="transmembrane region" description="Helical" evidence="15">
    <location>
        <begin position="265"/>
        <end position="285"/>
    </location>
</feature>